<reference evidence="1" key="1">
    <citation type="journal article" date="2015" name="Nature">
        <title>Complex archaea that bridge the gap between prokaryotes and eukaryotes.</title>
        <authorList>
            <person name="Spang A."/>
            <person name="Saw J.H."/>
            <person name="Jorgensen S.L."/>
            <person name="Zaremba-Niedzwiedzka K."/>
            <person name="Martijn J."/>
            <person name="Lind A.E."/>
            <person name="van Eijk R."/>
            <person name="Schleper C."/>
            <person name="Guy L."/>
            <person name="Ettema T.J."/>
        </authorList>
    </citation>
    <scope>NUCLEOTIDE SEQUENCE</scope>
</reference>
<protein>
    <submittedName>
        <fullName evidence="1">Uncharacterized protein</fullName>
    </submittedName>
</protein>
<dbReference type="EMBL" id="LAZR01013880">
    <property type="protein sequence ID" value="KKM19906.1"/>
    <property type="molecule type" value="Genomic_DNA"/>
</dbReference>
<evidence type="ECO:0000313" key="1">
    <source>
        <dbReference type="EMBL" id="KKM19906.1"/>
    </source>
</evidence>
<gene>
    <name evidence="1" type="ORF">LCGC14_1650810</name>
</gene>
<comment type="caution">
    <text evidence="1">The sequence shown here is derived from an EMBL/GenBank/DDBJ whole genome shotgun (WGS) entry which is preliminary data.</text>
</comment>
<proteinExistence type="predicted"/>
<sequence>MKTKHTPGPWDNINLCDLLDKSPEEIEANITLMNAAPEMLQVLMQVESHLLDITGIDNTRSLQSPLQLLKFTQSAIKKATEYTEPPIDLQGMAKDILGQK</sequence>
<name>A0A0F9HWV2_9ZZZZ</name>
<organism evidence="1">
    <name type="scientific">marine sediment metagenome</name>
    <dbReference type="NCBI Taxonomy" id="412755"/>
    <lineage>
        <taxon>unclassified sequences</taxon>
        <taxon>metagenomes</taxon>
        <taxon>ecological metagenomes</taxon>
    </lineage>
</organism>
<dbReference type="AlphaFoldDB" id="A0A0F9HWV2"/>
<accession>A0A0F9HWV2</accession>